<dbReference type="SMART" id="SM00327">
    <property type="entry name" value="VWA"/>
    <property type="match status" value="1"/>
</dbReference>
<dbReference type="InterPro" id="IPR019303">
    <property type="entry name" value="vWA_TerF_C"/>
</dbReference>
<evidence type="ECO:0000256" key="1">
    <source>
        <dbReference type="ARBA" id="ARBA00022686"/>
    </source>
</evidence>
<dbReference type="InterPro" id="IPR051324">
    <property type="entry name" value="Stress/Tellurium_Resist"/>
</dbReference>
<sequence length="423" mass="46719">MHLQAGQNIALTQNSLKLTLSYPTTPSFRSEVDTSAFLLTASGKVRGDDDFFFFNHPVAADGSLTLQSAAQNSVITLDLSKIDAEISKVAITLVIDGQDSIASLQQLHFSAETETDNVALFTVETSGRSEKALIVAEIYRYSGHWKLRALGQGFNGGLEPLAINFGVDIATTPPPARSTSTSTSTPTVSLEKKLEQKAPRLVNLAKNAVVSLNKYKLQSVQAKVAFVLDASGSMKGQFNRGNVQAVLDRIAVLAVQFDDDGSMDVWGFAERHRKYPDVTLDNLDGYIDSIQNTSKRTTWENLPGLGGVNNEPPVMEEIVDFFKSSELPVYVVFITDGGISKTREIKNAIRRSANYPIFWKFVGLGGTNYGILEKLDSFTERRMDNTHFFAIDNFATLKEDRLYDLLLEEFKDWHDAAVAERIL</sequence>
<gene>
    <name evidence="3" type="ORF">PL78_10845</name>
</gene>
<reference evidence="4" key="1">
    <citation type="journal article" date="2016" name="Toxins">
        <title>The Draft Genome Sequence of the Yersinia entomophaga Entomopathogenic Type Strain MH96T.</title>
        <authorList>
            <person name="Hurst M.R."/>
            <person name="Beattie A."/>
            <person name="Altermann E."/>
            <person name="Moraga R.M."/>
            <person name="Harper L.A."/>
            <person name="Calder J."/>
            <person name="Laugraud A."/>
        </authorList>
    </citation>
    <scope>NUCLEOTIDE SEQUENCE [LARGE SCALE GENOMIC DNA]</scope>
    <source>
        <strain evidence="4">MH96</strain>
    </source>
</reference>
<dbReference type="SUPFAM" id="SSF53300">
    <property type="entry name" value="vWA-like"/>
    <property type="match status" value="1"/>
</dbReference>
<dbReference type="PANTHER" id="PTHR32097">
    <property type="entry name" value="CAMP-BINDING PROTEIN 1-RELATED"/>
    <property type="match status" value="1"/>
</dbReference>
<dbReference type="RefSeq" id="WP_064515468.1">
    <property type="nucleotide sequence ID" value="NZ_CP010029.1"/>
</dbReference>
<accession>A0ABN4PX64</accession>
<proteinExistence type="predicted"/>
<evidence type="ECO:0000259" key="2">
    <source>
        <dbReference type="PROSITE" id="PS50234"/>
    </source>
</evidence>
<dbReference type="PROSITE" id="PS50234">
    <property type="entry name" value="VWFA"/>
    <property type="match status" value="1"/>
</dbReference>
<dbReference type="Gene3D" id="3.40.50.410">
    <property type="entry name" value="von Willebrand factor, type A domain"/>
    <property type="match status" value="1"/>
</dbReference>
<keyword evidence="1" id="KW-0778">Tellurium resistance</keyword>
<dbReference type="EMBL" id="CP010029">
    <property type="protein sequence ID" value="ANI30321.1"/>
    <property type="molecule type" value="Genomic_DNA"/>
</dbReference>
<protein>
    <submittedName>
        <fullName evidence="3">Tellurium resistance protein TerF</fullName>
    </submittedName>
</protein>
<name>A0ABN4PX64_YERET</name>
<dbReference type="Gene3D" id="2.60.60.30">
    <property type="entry name" value="sav2460 like domains"/>
    <property type="match status" value="1"/>
</dbReference>
<dbReference type="InterPro" id="IPR036465">
    <property type="entry name" value="vWFA_dom_sf"/>
</dbReference>
<dbReference type="InterPro" id="IPR002035">
    <property type="entry name" value="VWF_A"/>
</dbReference>
<feature type="domain" description="VWFA" evidence="2">
    <location>
        <begin position="223"/>
        <end position="406"/>
    </location>
</feature>
<dbReference type="Pfam" id="PF02342">
    <property type="entry name" value="TerD"/>
    <property type="match status" value="1"/>
</dbReference>
<organism evidence="3 4">
    <name type="scientific">Yersinia entomophaga</name>
    <dbReference type="NCBI Taxonomy" id="935293"/>
    <lineage>
        <taxon>Bacteria</taxon>
        <taxon>Pseudomonadati</taxon>
        <taxon>Pseudomonadota</taxon>
        <taxon>Gammaproteobacteria</taxon>
        <taxon>Enterobacterales</taxon>
        <taxon>Yersiniaceae</taxon>
        <taxon>Yersinia</taxon>
    </lineage>
</organism>
<evidence type="ECO:0000313" key="4">
    <source>
        <dbReference type="Proteomes" id="UP000266744"/>
    </source>
</evidence>
<keyword evidence="4" id="KW-1185">Reference proteome</keyword>
<dbReference type="Pfam" id="PF10138">
    <property type="entry name" value="vWA-TerF-like"/>
    <property type="match status" value="1"/>
</dbReference>
<evidence type="ECO:0000313" key="3">
    <source>
        <dbReference type="EMBL" id="ANI30321.1"/>
    </source>
</evidence>
<dbReference type="Proteomes" id="UP000266744">
    <property type="component" value="Chromosome"/>
</dbReference>
<dbReference type="InterPro" id="IPR003325">
    <property type="entry name" value="TerD"/>
</dbReference>
<dbReference type="CDD" id="cd06974">
    <property type="entry name" value="TerD_like"/>
    <property type="match status" value="1"/>
</dbReference>
<dbReference type="PANTHER" id="PTHR32097:SF17">
    <property type="entry name" value="CAMP-BINDING PROTEIN 1-RELATED"/>
    <property type="match status" value="1"/>
</dbReference>